<proteinExistence type="predicted"/>
<name>A0A8W8K9C7_MAGGI</name>
<dbReference type="EnsemblMetazoa" id="G22540.1">
    <property type="protein sequence ID" value="G22540.1:cds"/>
    <property type="gene ID" value="G22540"/>
</dbReference>
<accession>A0A8W8K9C7</accession>
<sequence>AAGIGPDTQGEFQTLKDTLNRVKLPSELKLNESRQGIQRADQAVYHVLTKCARYAETSLKLLSTIEPGTKISSETLEQFFLINQAQIQYLQDEYASILVNSQFDSTTSKLFRALQKNTSGLTASSLETLRSAASLSAAAKP</sequence>
<evidence type="ECO:0000313" key="1">
    <source>
        <dbReference type="EnsemblMetazoa" id="G22540.1:cds"/>
    </source>
</evidence>
<evidence type="ECO:0000313" key="2">
    <source>
        <dbReference type="Proteomes" id="UP000005408"/>
    </source>
</evidence>
<dbReference type="AlphaFoldDB" id="A0A8W8K9C7"/>
<organism evidence="1 2">
    <name type="scientific">Magallana gigas</name>
    <name type="common">Pacific oyster</name>
    <name type="synonym">Crassostrea gigas</name>
    <dbReference type="NCBI Taxonomy" id="29159"/>
    <lineage>
        <taxon>Eukaryota</taxon>
        <taxon>Metazoa</taxon>
        <taxon>Spiralia</taxon>
        <taxon>Lophotrochozoa</taxon>
        <taxon>Mollusca</taxon>
        <taxon>Bivalvia</taxon>
        <taxon>Autobranchia</taxon>
        <taxon>Pteriomorphia</taxon>
        <taxon>Ostreida</taxon>
        <taxon>Ostreoidea</taxon>
        <taxon>Ostreidae</taxon>
        <taxon>Magallana</taxon>
    </lineage>
</organism>
<keyword evidence="2" id="KW-1185">Reference proteome</keyword>
<reference evidence="1" key="1">
    <citation type="submission" date="2022-08" db="UniProtKB">
        <authorList>
            <consortium name="EnsemblMetazoa"/>
        </authorList>
    </citation>
    <scope>IDENTIFICATION</scope>
    <source>
        <strain evidence="1">05x7-T-G4-1.051#20</strain>
    </source>
</reference>
<protein>
    <submittedName>
        <fullName evidence="1">Uncharacterized protein</fullName>
    </submittedName>
</protein>
<dbReference type="Proteomes" id="UP000005408">
    <property type="component" value="Unassembled WGS sequence"/>
</dbReference>